<evidence type="ECO:0000313" key="3">
    <source>
        <dbReference type="Proteomes" id="UP001187192"/>
    </source>
</evidence>
<proteinExistence type="predicted"/>
<protein>
    <submittedName>
        <fullName evidence="2">Uncharacterized protein</fullName>
    </submittedName>
</protein>
<gene>
    <name evidence="2" type="ORF">TIFTF001_030565</name>
</gene>
<accession>A0AA88IZW6</accession>
<dbReference type="AlphaFoldDB" id="A0AA88IZW6"/>
<sequence length="52" mass="5756">MLRTDEHQCNNTSLCDSIPATKAITVEPYHEATPEFNPDRGTQMAQSLAHKG</sequence>
<dbReference type="Proteomes" id="UP001187192">
    <property type="component" value="Unassembled WGS sequence"/>
</dbReference>
<keyword evidence="3" id="KW-1185">Reference proteome</keyword>
<name>A0AA88IZW6_FICCA</name>
<reference evidence="2" key="1">
    <citation type="submission" date="2023-07" db="EMBL/GenBank/DDBJ databases">
        <title>draft genome sequence of fig (Ficus carica).</title>
        <authorList>
            <person name="Takahashi T."/>
            <person name="Nishimura K."/>
        </authorList>
    </citation>
    <scope>NUCLEOTIDE SEQUENCE</scope>
</reference>
<organism evidence="2 3">
    <name type="scientific">Ficus carica</name>
    <name type="common">Common fig</name>
    <dbReference type="NCBI Taxonomy" id="3494"/>
    <lineage>
        <taxon>Eukaryota</taxon>
        <taxon>Viridiplantae</taxon>
        <taxon>Streptophyta</taxon>
        <taxon>Embryophyta</taxon>
        <taxon>Tracheophyta</taxon>
        <taxon>Spermatophyta</taxon>
        <taxon>Magnoliopsida</taxon>
        <taxon>eudicotyledons</taxon>
        <taxon>Gunneridae</taxon>
        <taxon>Pentapetalae</taxon>
        <taxon>rosids</taxon>
        <taxon>fabids</taxon>
        <taxon>Rosales</taxon>
        <taxon>Moraceae</taxon>
        <taxon>Ficeae</taxon>
        <taxon>Ficus</taxon>
    </lineage>
</organism>
<evidence type="ECO:0000313" key="2">
    <source>
        <dbReference type="EMBL" id="GMN61473.1"/>
    </source>
</evidence>
<dbReference type="Gramene" id="FCD_00011186-RA">
    <property type="protein sequence ID" value="FCD_00011186-RA:cds"/>
    <property type="gene ID" value="FCD_00011186"/>
</dbReference>
<comment type="caution">
    <text evidence="2">The sequence shown here is derived from an EMBL/GenBank/DDBJ whole genome shotgun (WGS) entry which is preliminary data.</text>
</comment>
<feature type="region of interest" description="Disordered" evidence="1">
    <location>
        <begin position="31"/>
        <end position="52"/>
    </location>
</feature>
<evidence type="ECO:0000256" key="1">
    <source>
        <dbReference type="SAM" id="MobiDB-lite"/>
    </source>
</evidence>
<dbReference type="EMBL" id="BTGU01000112">
    <property type="protein sequence ID" value="GMN61473.1"/>
    <property type="molecule type" value="Genomic_DNA"/>
</dbReference>